<accession>A0A9J6PNR0</accession>
<dbReference type="GO" id="GO:0005737">
    <property type="term" value="C:cytoplasm"/>
    <property type="evidence" value="ECO:0007669"/>
    <property type="project" value="TreeGrafter"/>
</dbReference>
<dbReference type="Gene3D" id="3.40.30.10">
    <property type="entry name" value="Glutaredoxin"/>
    <property type="match status" value="1"/>
</dbReference>
<evidence type="ECO:0000313" key="15">
    <source>
        <dbReference type="EMBL" id="MCU5777280.1"/>
    </source>
</evidence>
<dbReference type="GO" id="GO:0045454">
    <property type="term" value="P:cell redox homeostasis"/>
    <property type="evidence" value="ECO:0007669"/>
    <property type="project" value="TreeGrafter"/>
</dbReference>
<sequence length="193" mass="20311">MNRIKNLVCSLSIATAIGLSFVALPGEAALPAGAKAPNFELQGALGGKPLTFSLQKALQKGPVVLYFFPAAFSAGCTIEAHAFAEASDSFNKMGATVVGVTAGNTDQVDEFSKLECRDKFAVAADPGAKVAAEYNTLMQMKGKTLSDRTSYVIAPDGNILLSYTDRNPDAHIQKTLDAVKHYSESHPQTAAAN</sequence>
<evidence type="ECO:0000256" key="5">
    <source>
        <dbReference type="ARBA" id="ARBA00023002"/>
    </source>
</evidence>
<evidence type="ECO:0000256" key="10">
    <source>
        <dbReference type="ARBA" id="ARBA00041373"/>
    </source>
</evidence>
<evidence type="ECO:0000313" key="16">
    <source>
        <dbReference type="Proteomes" id="UP001064262"/>
    </source>
</evidence>
<keyword evidence="5" id="KW-0560">Oxidoreductase</keyword>
<keyword evidence="16" id="KW-1185">Reference proteome</keyword>
<evidence type="ECO:0000256" key="7">
    <source>
        <dbReference type="ARBA" id="ARBA00023284"/>
    </source>
</evidence>
<comment type="catalytic activity">
    <reaction evidence="12">
        <text>a hydroperoxide + [thioredoxin]-dithiol = an alcohol + [thioredoxin]-disulfide + H2O</text>
        <dbReference type="Rhea" id="RHEA:62620"/>
        <dbReference type="Rhea" id="RHEA-COMP:10698"/>
        <dbReference type="Rhea" id="RHEA-COMP:10700"/>
        <dbReference type="ChEBI" id="CHEBI:15377"/>
        <dbReference type="ChEBI" id="CHEBI:29950"/>
        <dbReference type="ChEBI" id="CHEBI:30879"/>
        <dbReference type="ChEBI" id="CHEBI:35924"/>
        <dbReference type="ChEBI" id="CHEBI:50058"/>
        <dbReference type="EC" id="1.11.1.24"/>
    </reaction>
</comment>
<feature type="signal peptide" evidence="13">
    <location>
        <begin position="1"/>
        <end position="28"/>
    </location>
</feature>
<evidence type="ECO:0000256" key="2">
    <source>
        <dbReference type="ARBA" id="ARBA00013017"/>
    </source>
</evidence>
<dbReference type="InterPro" id="IPR000866">
    <property type="entry name" value="AhpC/TSA"/>
</dbReference>
<evidence type="ECO:0000256" key="6">
    <source>
        <dbReference type="ARBA" id="ARBA00023157"/>
    </source>
</evidence>
<feature type="chain" id="PRO_5039949433" description="thioredoxin-dependent peroxiredoxin" evidence="13">
    <location>
        <begin position="29"/>
        <end position="193"/>
    </location>
</feature>
<evidence type="ECO:0000256" key="1">
    <source>
        <dbReference type="ARBA" id="ARBA00003330"/>
    </source>
</evidence>
<organism evidence="15 16">
    <name type="scientific">Winslowiella arboricola</name>
    <dbReference type="NCBI Taxonomy" id="2978220"/>
    <lineage>
        <taxon>Bacteria</taxon>
        <taxon>Pseudomonadati</taxon>
        <taxon>Pseudomonadota</taxon>
        <taxon>Gammaproteobacteria</taxon>
        <taxon>Enterobacterales</taxon>
        <taxon>Erwiniaceae</taxon>
        <taxon>Winslowiella</taxon>
    </lineage>
</organism>
<feature type="domain" description="Thioredoxin" evidence="14">
    <location>
        <begin position="30"/>
        <end position="181"/>
    </location>
</feature>
<name>A0A9J6PNR0_9GAMM</name>
<dbReference type="EMBL" id="JAODIM010000038">
    <property type="protein sequence ID" value="MCU5777280.1"/>
    <property type="molecule type" value="Genomic_DNA"/>
</dbReference>
<dbReference type="InterPro" id="IPR036249">
    <property type="entry name" value="Thioredoxin-like_sf"/>
</dbReference>
<dbReference type="PANTHER" id="PTHR42801:SF4">
    <property type="entry name" value="AHPC_TSA FAMILY PROTEIN"/>
    <property type="match status" value="1"/>
</dbReference>
<keyword evidence="7" id="KW-0676">Redox-active center</keyword>
<comment type="similarity">
    <text evidence="9">Belongs to the peroxiredoxin family. BCP/PrxQ subfamily.</text>
</comment>
<keyword evidence="13" id="KW-0732">Signal</keyword>
<dbReference type="CDD" id="cd03017">
    <property type="entry name" value="PRX_BCP"/>
    <property type="match status" value="1"/>
</dbReference>
<dbReference type="RefSeq" id="WP_017803207.1">
    <property type="nucleotide sequence ID" value="NZ_JAODIL010000076.1"/>
</dbReference>
<evidence type="ECO:0000256" key="11">
    <source>
        <dbReference type="ARBA" id="ARBA00042639"/>
    </source>
</evidence>
<evidence type="ECO:0000259" key="14">
    <source>
        <dbReference type="PROSITE" id="PS51352"/>
    </source>
</evidence>
<gene>
    <name evidence="15" type="ORF">N5923_07235</name>
</gene>
<dbReference type="Proteomes" id="UP001064262">
    <property type="component" value="Unassembled WGS sequence"/>
</dbReference>
<dbReference type="AlphaFoldDB" id="A0A9J6PNR0"/>
<dbReference type="InterPro" id="IPR013766">
    <property type="entry name" value="Thioredoxin_domain"/>
</dbReference>
<comment type="function">
    <text evidence="1">Thiol-specific peroxidase that catalyzes the reduction of hydrogen peroxide and organic hydroperoxides to water and alcohols, respectively. Plays a role in cell protection against oxidative stress by detoxifying peroxides and as sensor of hydrogen peroxide-mediated signaling events.</text>
</comment>
<keyword evidence="3" id="KW-0575">Peroxidase</keyword>
<dbReference type="PROSITE" id="PS51352">
    <property type="entry name" value="THIOREDOXIN_2"/>
    <property type="match status" value="1"/>
</dbReference>
<keyword evidence="6" id="KW-1015">Disulfide bond</keyword>
<dbReference type="PANTHER" id="PTHR42801">
    <property type="entry name" value="THIOREDOXIN-DEPENDENT PEROXIDE REDUCTASE"/>
    <property type="match status" value="1"/>
</dbReference>
<dbReference type="EC" id="1.11.1.24" evidence="2"/>
<evidence type="ECO:0000256" key="3">
    <source>
        <dbReference type="ARBA" id="ARBA00022559"/>
    </source>
</evidence>
<reference evidence="15" key="1">
    <citation type="submission" date="2022-09" db="EMBL/GenBank/DDBJ databases">
        <title>Winslowiella arboricola sp. nov., isolated from bleeding cankers on broadleaf hosts.</title>
        <authorList>
            <person name="Brady C."/>
            <person name="Kaur S."/>
            <person name="Crampton B."/>
            <person name="Maddock D."/>
            <person name="Arnold D."/>
            <person name="Denman S."/>
        </authorList>
    </citation>
    <scope>NUCLEOTIDE SEQUENCE</scope>
    <source>
        <strain evidence="15">BAC 15a-03b</strain>
    </source>
</reference>
<dbReference type="GO" id="GO:0008379">
    <property type="term" value="F:thioredoxin peroxidase activity"/>
    <property type="evidence" value="ECO:0007669"/>
    <property type="project" value="TreeGrafter"/>
</dbReference>
<protein>
    <recommendedName>
        <fullName evidence="2">thioredoxin-dependent peroxiredoxin</fullName>
        <ecNumber evidence="2">1.11.1.24</ecNumber>
    </recommendedName>
    <alternativeName>
        <fullName evidence="10">Bacterioferritin comigratory protein</fullName>
    </alternativeName>
    <alternativeName>
        <fullName evidence="8">Thioredoxin peroxidase</fullName>
    </alternativeName>
    <alternativeName>
        <fullName evidence="11">Thioredoxin-dependent peroxiredoxin Bcp</fullName>
    </alternativeName>
</protein>
<proteinExistence type="inferred from homology"/>
<keyword evidence="4" id="KW-0049">Antioxidant</keyword>
<evidence type="ECO:0000256" key="8">
    <source>
        <dbReference type="ARBA" id="ARBA00032824"/>
    </source>
</evidence>
<dbReference type="InterPro" id="IPR050924">
    <property type="entry name" value="Peroxiredoxin_BCP/PrxQ"/>
</dbReference>
<dbReference type="SUPFAM" id="SSF52833">
    <property type="entry name" value="Thioredoxin-like"/>
    <property type="match status" value="1"/>
</dbReference>
<evidence type="ECO:0000256" key="13">
    <source>
        <dbReference type="SAM" id="SignalP"/>
    </source>
</evidence>
<dbReference type="GO" id="GO:0034599">
    <property type="term" value="P:cellular response to oxidative stress"/>
    <property type="evidence" value="ECO:0007669"/>
    <property type="project" value="TreeGrafter"/>
</dbReference>
<evidence type="ECO:0000256" key="4">
    <source>
        <dbReference type="ARBA" id="ARBA00022862"/>
    </source>
</evidence>
<comment type="caution">
    <text evidence="15">The sequence shown here is derived from an EMBL/GenBank/DDBJ whole genome shotgun (WGS) entry which is preliminary data.</text>
</comment>
<evidence type="ECO:0000256" key="12">
    <source>
        <dbReference type="ARBA" id="ARBA00049091"/>
    </source>
</evidence>
<evidence type="ECO:0000256" key="9">
    <source>
        <dbReference type="ARBA" id="ARBA00038489"/>
    </source>
</evidence>
<dbReference type="Pfam" id="PF00578">
    <property type="entry name" value="AhpC-TSA"/>
    <property type="match status" value="1"/>
</dbReference>